<evidence type="ECO:0000256" key="7">
    <source>
        <dbReference type="SAM" id="Phobius"/>
    </source>
</evidence>
<keyword evidence="3" id="KW-0044">Antibiotic</keyword>
<proteinExistence type="inferred from homology"/>
<dbReference type="Proteomes" id="UP001235744">
    <property type="component" value="Chromosome"/>
</dbReference>
<organism evidence="9 10">
    <name type="scientific">Streptomyces poriferorum</name>
    <dbReference type="NCBI Taxonomy" id="2798799"/>
    <lineage>
        <taxon>Bacteria</taxon>
        <taxon>Bacillati</taxon>
        <taxon>Actinomycetota</taxon>
        <taxon>Actinomycetes</taxon>
        <taxon>Kitasatosporales</taxon>
        <taxon>Streptomycetaceae</taxon>
        <taxon>Streptomyces</taxon>
    </lineage>
</organism>
<evidence type="ECO:0000256" key="5">
    <source>
        <dbReference type="ARBA" id="ARBA00023157"/>
    </source>
</evidence>
<evidence type="ECO:0000256" key="2">
    <source>
        <dbReference type="ARBA" id="ARBA00022529"/>
    </source>
</evidence>
<feature type="compositionally biased region" description="Low complexity" evidence="6">
    <location>
        <begin position="152"/>
        <end position="172"/>
    </location>
</feature>
<dbReference type="InterPro" id="IPR010916">
    <property type="entry name" value="TonB_box_CS"/>
</dbReference>
<keyword evidence="4" id="KW-0238">DNA-binding</keyword>
<feature type="chain" id="PRO_5047274156" evidence="8">
    <location>
        <begin position="32"/>
        <end position="235"/>
    </location>
</feature>
<feature type="transmembrane region" description="Helical" evidence="7">
    <location>
        <begin position="208"/>
        <end position="229"/>
    </location>
</feature>
<feature type="compositionally biased region" description="Gly residues" evidence="6">
    <location>
        <begin position="173"/>
        <end position="184"/>
    </location>
</feature>
<comment type="similarity">
    <text evidence="1">Belongs to the neocarzinostatin family.</text>
</comment>
<evidence type="ECO:0000256" key="6">
    <source>
        <dbReference type="SAM" id="MobiDB-lite"/>
    </source>
</evidence>
<keyword evidence="7" id="KW-0472">Membrane</keyword>
<feature type="signal peptide" evidence="8">
    <location>
        <begin position="1"/>
        <end position="31"/>
    </location>
</feature>
<evidence type="ECO:0000256" key="8">
    <source>
        <dbReference type="SAM" id="SignalP"/>
    </source>
</evidence>
<dbReference type="InterPro" id="IPR027273">
    <property type="entry name" value="Neocarzinostatin-like"/>
</dbReference>
<dbReference type="Gene3D" id="2.60.40.230">
    <property type="entry name" value="Neocarzinostatin-like"/>
    <property type="match status" value="1"/>
</dbReference>
<feature type="compositionally biased region" description="Low complexity" evidence="6">
    <location>
        <begin position="185"/>
        <end position="196"/>
    </location>
</feature>
<dbReference type="EMBL" id="CP120988">
    <property type="protein sequence ID" value="WLQ55152.1"/>
    <property type="molecule type" value="Genomic_DNA"/>
</dbReference>
<evidence type="ECO:0000256" key="3">
    <source>
        <dbReference type="ARBA" id="ARBA00023022"/>
    </source>
</evidence>
<evidence type="ECO:0000256" key="4">
    <source>
        <dbReference type="ARBA" id="ARBA00023125"/>
    </source>
</evidence>
<accession>A0ABY9ILM0</accession>
<keyword evidence="7" id="KW-1133">Transmembrane helix</keyword>
<keyword evidence="7" id="KW-0812">Transmembrane</keyword>
<keyword evidence="8" id="KW-0732">Signal</keyword>
<dbReference type="Pfam" id="PF00960">
    <property type="entry name" value="Neocarzinostat"/>
    <property type="match status" value="1"/>
</dbReference>
<evidence type="ECO:0000256" key="1">
    <source>
        <dbReference type="ARBA" id="ARBA00010648"/>
    </source>
</evidence>
<evidence type="ECO:0000313" key="10">
    <source>
        <dbReference type="Proteomes" id="UP001235744"/>
    </source>
</evidence>
<gene>
    <name evidence="9" type="ORF">P8A19_06725</name>
</gene>
<dbReference type="RefSeq" id="WP_306105999.1">
    <property type="nucleotide sequence ID" value="NZ_CP120988.1"/>
</dbReference>
<feature type="region of interest" description="Disordered" evidence="6">
    <location>
        <begin position="148"/>
        <end position="196"/>
    </location>
</feature>
<reference evidence="9 10" key="1">
    <citation type="submission" date="2023-03" db="EMBL/GenBank/DDBJ databases">
        <title>Isolation and description of six Streptomyces strains from soil environments, able to metabolize different microbial glucans.</title>
        <authorList>
            <person name="Widen T."/>
            <person name="Larsbrink J."/>
        </authorList>
    </citation>
    <scope>NUCLEOTIDE SEQUENCE [LARGE SCALE GENOMIC DNA]</scope>
    <source>
        <strain evidence="9 10">Alt2</strain>
    </source>
</reference>
<dbReference type="PROSITE" id="PS00430">
    <property type="entry name" value="TONB_DEPENDENT_REC_1"/>
    <property type="match status" value="1"/>
</dbReference>
<sequence length="235" mass="22191">MRTVLRRSTALACAGAVAFATAVLTAPTASAAGVLTVSKTTGLAVGDTVTVSAKGLSASQGFAPLGLCKPTPAGPTDCETSADSAHIGKTDASGVWHASSDNATSVKVTIKAKAGGVSCTQAPGACVIAVFITATKEMVQVPLTVSAGGGTPSTSPSPSATASSAAGGNSASSGGGSSSSGGGSSDTSAGGASGADDSLAHTGSIDGIPVGLLAAATLVLCGGSALLLMPRRRRD</sequence>
<evidence type="ECO:0000313" key="9">
    <source>
        <dbReference type="EMBL" id="WLQ55152.1"/>
    </source>
</evidence>
<keyword evidence="5" id="KW-1015">Disulfide bond</keyword>
<keyword evidence="10" id="KW-1185">Reference proteome</keyword>
<dbReference type="SUPFAM" id="SSF49319">
    <property type="entry name" value="Actinoxanthin-like"/>
    <property type="match status" value="1"/>
</dbReference>
<protein>
    <submittedName>
        <fullName evidence="9">Neocarzinostatin apoprotein domain-containing protein</fullName>
    </submittedName>
</protein>
<name>A0ABY9ILM0_9ACTN</name>
<dbReference type="InterPro" id="IPR002186">
    <property type="entry name" value="Neocarzinostatin_fam"/>
</dbReference>
<keyword evidence="2" id="KW-0929">Antimicrobial</keyword>